<feature type="domain" description="Type II secretion system protein GspF" evidence="9">
    <location>
        <begin position="266"/>
        <end position="385"/>
    </location>
</feature>
<keyword evidence="6 8" id="KW-1133">Transmembrane helix</keyword>
<evidence type="ECO:0000259" key="9">
    <source>
        <dbReference type="Pfam" id="PF00482"/>
    </source>
</evidence>
<keyword evidence="7 8" id="KW-0472">Membrane</keyword>
<accession>A0A1G6NTA8</accession>
<dbReference type="InterPro" id="IPR042094">
    <property type="entry name" value="T2SS_GspF_sf"/>
</dbReference>
<dbReference type="InterPro" id="IPR003004">
    <property type="entry name" value="GspF/PilC"/>
</dbReference>
<evidence type="ECO:0000256" key="6">
    <source>
        <dbReference type="ARBA" id="ARBA00022989"/>
    </source>
</evidence>
<dbReference type="RefSeq" id="WP_092128942.1">
    <property type="nucleotide sequence ID" value="NZ_FMYU01000008.1"/>
</dbReference>
<dbReference type="GO" id="GO:0005886">
    <property type="term" value="C:plasma membrane"/>
    <property type="evidence" value="ECO:0007669"/>
    <property type="project" value="UniProtKB-SubCell"/>
</dbReference>
<evidence type="ECO:0000313" key="11">
    <source>
        <dbReference type="Proteomes" id="UP000199411"/>
    </source>
</evidence>
<dbReference type="Pfam" id="PF00482">
    <property type="entry name" value="T2SSF"/>
    <property type="match status" value="2"/>
</dbReference>
<feature type="transmembrane region" description="Helical" evidence="8">
    <location>
        <begin position="160"/>
        <end position="182"/>
    </location>
</feature>
<evidence type="ECO:0000256" key="3">
    <source>
        <dbReference type="ARBA" id="ARBA00022475"/>
    </source>
</evidence>
<keyword evidence="3" id="KW-1003">Cell membrane</keyword>
<keyword evidence="4" id="KW-0997">Cell inner membrane</keyword>
<evidence type="ECO:0000256" key="1">
    <source>
        <dbReference type="ARBA" id="ARBA00004429"/>
    </source>
</evidence>
<evidence type="ECO:0000256" key="8">
    <source>
        <dbReference type="SAM" id="Phobius"/>
    </source>
</evidence>
<reference evidence="11" key="1">
    <citation type="submission" date="2016-10" db="EMBL/GenBank/DDBJ databases">
        <authorList>
            <person name="Varghese N."/>
            <person name="Submissions S."/>
        </authorList>
    </citation>
    <scope>NUCLEOTIDE SEQUENCE [LARGE SCALE GENOMIC DNA]</scope>
    <source>
        <strain evidence="11">DSM 8415</strain>
    </source>
</reference>
<feature type="transmembrane region" description="Helical" evidence="8">
    <location>
        <begin position="245"/>
        <end position="264"/>
    </location>
</feature>
<evidence type="ECO:0000256" key="4">
    <source>
        <dbReference type="ARBA" id="ARBA00022519"/>
    </source>
</evidence>
<evidence type="ECO:0000256" key="5">
    <source>
        <dbReference type="ARBA" id="ARBA00022692"/>
    </source>
</evidence>
<feature type="transmembrane region" description="Helical" evidence="8">
    <location>
        <begin position="366"/>
        <end position="390"/>
    </location>
</feature>
<keyword evidence="11" id="KW-1185">Reference proteome</keyword>
<sequence length="397" mass="45410">MKYKVWVIDSEGNLAVRIFISPSEEALLTRIERENLTPIKFKPIRFSFFEPKIKRKEIIEFCNNLSLMLGGGISLLEALEELAINTKNKRFKLITEEVIFDIREGMSFSDALKRHKVFPEVLIHLVRIGEETGTLSGVLKDAAEHLQKIDDIISNTKRALMYPLFVSFSMFGAAAFWMFYVLPKLTAVFSTMGLKLPLPTVLLIKSVAFLNHYWWIFPLVFGMFFVGFFLLKLSEKGKFFLDSVMYKMPIFGTLILTSNLAFFFEYEALLLRVGVSITNSLDIIKKAFKNLVFKSAVENTNESIKNGMGLSESFRKNKIFEPFIIRMISAGEKTGEIDKQMSYIANSYYTKVNRMVEVMEKTIEPIVLTIAGVFFFIIVLALIVPVYQLVSKMGAVR</sequence>
<evidence type="ECO:0000313" key="10">
    <source>
        <dbReference type="EMBL" id="SDC70841.1"/>
    </source>
</evidence>
<feature type="transmembrane region" description="Helical" evidence="8">
    <location>
        <begin position="213"/>
        <end position="233"/>
    </location>
</feature>
<comment type="similarity">
    <text evidence="2">Belongs to the GSP F family.</text>
</comment>
<name>A0A1G6NTA8_9BACT</name>
<keyword evidence="5 8" id="KW-0812">Transmembrane</keyword>
<dbReference type="OrthoDB" id="9805682at2"/>
<dbReference type="Proteomes" id="UP000199411">
    <property type="component" value="Unassembled WGS sequence"/>
</dbReference>
<dbReference type="PANTHER" id="PTHR30012:SF0">
    <property type="entry name" value="TYPE II SECRETION SYSTEM PROTEIN F-RELATED"/>
    <property type="match status" value="1"/>
</dbReference>
<evidence type="ECO:0000256" key="7">
    <source>
        <dbReference type="ARBA" id="ARBA00023136"/>
    </source>
</evidence>
<feature type="domain" description="Type II secretion system protein GspF" evidence="9">
    <location>
        <begin position="61"/>
        <end position="183"/>
    </location>
</feature>
<proteinExistence type="inferred from homology"/>
<gene>
    <name evidence="10" type="ORF">SAMN05660835_01223</name>
</gene>
<protein>
    <submittedName>
        <fullName evidence="10">Type IV pilus assembly protein PilC</fullName>
    </submittedName>
</protein>
<comment type="subcellular location">
    <subcellularLocation>
        <location evidence="1">Cell inner membrane</location>
        <topology evidence="1">Multi-pass membrane protein</topology>
    </subcellularLocation>
</comment>
<dbReference type="FunFam" id="1.20.81.30:FF:000001">
    <property type="entry name" value="Type II secretion system protein F"/>
    <property type="match status" value="1"/>
</dbReference>
<dbReference type="InterPro" id="IPR018076">
    <property type="entry name" value="T2SS_GspF_dom"/>
</dbReference>
<evidence type="ECO:0000256" key="2">
    <source>
        <dbReference type="ARBA" id="ARBA00005745"/>
    </source>
</evidence>
<dbReference type="EMBL" id="FMYU01000008">
    <property type="protein sequence ID" value="SDC70841.1"/>
    <property type="molecule type" value="Genomic_DNA"/>
</dbReference>
<dbReference type="Gene3D" id="1.20.81.30">
    <property type="entry name" value="Type II secretion system (T2SS), domain F"/>
    <property type="match status" value="2"/>
</dbReference>
<organism evidence="10 11">
    <name type="scientific">Desulfurella multipotens</name>
    <dbReference type="NCBI Taxonomy" id="79269"/>
    <lineage>
        <taxon>Bacteria</taxon>
        <taxon>Pseudomonadati</taxon>
        <taxon>Campylobacterota</taxon>
        <taxon>Desulfurellia</taxon>
        <taxon>Desulfurellales</taxon>
        <taxon>Desulfurellaceae</taxon>
        <taxon>Desulfurella</taxon>
    </lineage>
</organism>
<dbReference type="AlphaFoldDB" id="A0A1G6NTA8"/>
<dbReference type="PANTHER" id="PTHR30012">
    <property type="entry name" value="GENERAL SECRETION PATHWAY PROTEIN"/>
    <property type="match status" value="1"/>
</dbReference>